<comment type="caution">
    <text evidence="2">The sequence shown here is derived from an EMBL/GenBank/DDBJ whole genome shotgun (WGS) entry which is preliminary data.</text>
</comment>
<dbReference type="InterPro" id="IPR006121">
    <property type="entry name" value="HMA_dom"/>
</dbReference>
<evidence type="ECO:0000313" key="3">
    <source>
        <dbReference type="Proteomes" id="UP000448867"/>
    </source>
</evidence>
<dbReference type="AlphaFoldDB" id="A0A7X2J0B6"/>
<dbReference type="RefSeq" id="WP_154308420.1">
    <property type="nucleotide sequence ID" value="NZ_WKKI01000027.1"/>
</dbReference>
<evidence type="ECO:0000259" key="1">
    <source>
        <dbReference type="PROSITE" id="PS50846"/>
    </source>
</evidence>
<dbReference type="GO" id="GO:0046872">
    <property type="term" value="F:metal ion binding"/>
    <property type="evidence" value="ECO:0007669"/>
    <property type="project" value="InterPro"/>
</dbReference>
<protein>
    <recommendedName>
        <fullName evidence="1">HMA domain-containing protein</fullName>
    </recommendedName>
</protein>
<dbReference type="InterPro" id="IPR036163">
    <property type="entry name" value="HMA_dom_sf"/>
</dbReference>
<dbReference type="CDD" id="cd00371">
    <property type="entry name" value="HMA"/>
    <property type="match status" value="1"/>
</dbReference>
<feature type="domain" description="HMA" evidence="1">
    <location>
        <begin position="2"/>
        <end position="68"/>
    </location>
</feature>
<dbReference type="PROSITE" id="PS50846">
    <property type="entry name" value="HMA_2"/>
    <property type="match status" value="1"/>
</dbReference>
<proteinExistence type="predicted"/>
<dbReference type="OrthoDB" id="2428971at2"/>
<sequence>MTQVTLLIQQSSEVEPVQSIEEILSAANGIERALADVDNGEVKVEYNELIITEDQILAALQQHGFAVSVR</sequence>
<dbReference type="SUPFAM" id="SSF55008">
    <property type="entry name" value="HMA, heavy metal-associated domain"/>
    <property type="match status" value="1"/>
</dbReference>
<reference evidence="2 3" key="1">
    <citation type="submission" date="2019-11" db="EMBL/GenBank/DDBJ databases">
        <title>Bacillus lacus genome.</title>
        <authorList>
            <person name="Allen C.J."/>
            <person name="Newman J.D."/>
        </authorList>
    </citation>
    <scope>NUCLEOTIDE SEQUENCE [LARGE SCALE GENOMIC DNA]</scope>
    <source>
        <strain evidence="2 3">KCTC 33946</strain>
    </source>
</reference>
<accession>A0A7X2J0B6</accession>
<name>A0A7X2J0B6_9BACI</name>
<evidence type="ECO:0000313" key="2">
    <source>
        <dbReference type="EMBL" id="MRX73095.1"/>
    </source>
</evidence>
<organism evidence="2 3">
    <name type="scientific">Metabacillus lacus</name>
    <dbReference type="NCBI Taxonomy" id="1983721"/>
    <lineage>
        <taxon>Bacteria</taxon>
        <taxon>Bacillati</taxon>
        <taxon>Bacillota</taxon>
        <taxon>Bacilli</taxon>
        <taxon>Bacillales</taxon>
        <taxon>Bacillaceae</taxon>
        <taxon>Metabacillus</taxon>
    </lineage>
</organism>
<dbReference type="Gene3D" id="3.30.70.100">
    <property type="match status" value="1"/>
</dbReference>
<gene>
    <name evidence="2" type="ORF">GJU40_13180</name>
</gene>
<dbReference type="EMBL" id="WKKI01000027">
    <property type="protein sequence ID" value="MRX73095.1"/>
    <property type="molecule type" value="Genomic_DNA"/>
</dbReference>
<keyword evidence="3" id="KW-1185">Reference proteome</keyword>
<dbReference type="Proteomes" id="UP000448867">
    <property type="component" value="Unassembled WGS sequence"/>
</dbReference>